<feature type="domain" description="GATA-type" evidence="2">
    <location>
        <begin position="15"/>
        <end position="49"/>
    </location>
</feature>
<dbReference type="SUPFAM" id="SSF57716">
    <property type="entry name" value="Glucocorticoid receptor-like (DNA-binding domain)"/>
    <property type="match status" value="1"/>
</dbReference>
<dbReference type="GO" id="GO:0006355">
    <property type="term" value="P:regulation of DNA-templated transcription"/>
    <property type="evidence" value="ECO:0007669"/>
    <property type="project" value="InterPro"/>
</dbReference>
<dbReference type="GO" id="GO:0043565">
    <property type="term" value="F:sequence-specific DNA binding"/>
    <property type="evidence" value="ECO:0007669"/>
    <property type="project" value="InterPro"/>
</dbReference>
<proteinExistence type="predicted"/>
<dbReference type="EMBL" id="GL871023">
    <property type="protein sequence ID" value="EGC36539.1"/>
    <property type="molecule type" value="Genomic_DNA"/>
</dbReference>
<dbReference type="RefSeq" id="XP_003286911.1">
    <property type="nucleotide sequence ID" value="XM_003286863.1"/>
</dbReference>
<organism evidence="3 4">
    <name type="scientific">Dictyostelium purpureum</name>
    <name type="common">Slime mold</name>
    <dbReference type="NCBI Taxonomy" id="5786"/>
    <lineage>
        <taxon>Eukaryota</taxon>
        <taxon>Amoebozoa</taxon>
        <taxon>Evosea</taxon>
        <taxon>Eumycetozoa</taxon>
        <taxon>Dictyostelia</taxon>
        <taxon>Dictyosteliales</taxon>
        <taxon>Dictyosteliaceae</taxon>
        <taxon>Dictyostelium</taxon>
    </lineage>
</organism>
<name>F0ZHL9_DICPU</name>
<keyword evidence="1" id="KW-0479">Metal-binding</keyword>
<dbReference type="AlphaFoldDB" id="F0ZHL9"/>
<evidence type="ECO:0000256" key="1">
    <source>
        <dbReference type="PROSITE-ProRule" id="PRU00094"/>
    </source>
</evidence>
<dbReference type="Gene3D" id="3.30.50.10">
    <property type="entry name" value="Erythroid Transcription Factor GATA-1, subunit A"/>
    <property type="match status" value="1"/>
</dbReference>
<sequence>MEDQILTNNNNINDIEEERICLRCEATSNVWRRGPDDSLLCNACGLEYKKLLKIFNGIHGESEYNADIDPFSFTTSVFMAGVYFELSDLKLILLAFFSIPIDKENVFTFNNNGIKFITDGDSFSIYDCSNCPLHN</sequence>
<dbReference type="GeneID" id="10500403"/>
<dbReference type="Pfam" id="PF00320">
    <property type="entry name" value="GATA"/>
    <property type="match status" value="1"/>
</dbReference>
<dbReference type="PROSITE" id="PS50114">
    <property type="entry name" value="GATA_ZN_FINGER_2"/>
    <property type="match status" value="1"/>
</dbReference>
<dbReference type="InterPro" id="IPR000679">
    <property type="entry name" value="Znf_GATA"/>
</dbReference>
<dbReference type="GO" id="GO:0008270">
    <property type="term" value="F:zinc ion binding"/>
    <property type="evidence" value="ECO:0007669"/>
    <property type="project" value="UniProtKB-KW"/>
</dbReference>
<evidence type="ECO:0000313" key="3">
    <source>
        <dbReference type="EMBL" id="EGC36539.1"/>
    </source>
</evidence>
<keyword evidence="4" id="KW-1185">Reference proteome</keyword>
<dbReference type="Proteomes" id="UP000001064">
    <property type="component" value="Unassembled WGS sequence"/>
</dbReference>
<dbReference type="VEuPathDB" id="AmoebaDB:DICPUDRAFT_97542"/>
<dbReference type="InParanoid" id="F0ZHL9"/>
<dbReference type="OrthoDB" id="515401at2759"/>
<dbReference type="SMART" id="SM00401">
    <property type="entry name" value="ZnF_GATA"/>
    <property type="match status" value="1"/>
</dbReference>
<gene>
    <name evidence="3" type="ORF">DICPUDRAFT_97542</name>
</gene>
<protein>
    <submittedName>
        <fullName evidence="3">Expressed protein</fullName>
    </submittedName>
</protein>
<keyword evidence="1" id="KW-0863">Zinc-finger</keyword>
<evidence type="ECO:0000259" key="2">
    <source>
        <dbReference type="PROSITE" id="PS50114"/>
    </source>
</evidence>
<dbReference type="InterPro" id="IPR013088">
    <property type="entry name" value="Znf_NHR/GATA"/>
</dbReference>
<keyword evidence="1" id="KW-0862">Zinc</keyword>
<dbReference type="KEGG" id="dpp:DICPUDRAFT_97542"/>
<reference evidence="4" key="1">
    <citation type="journal article" date="2011" name="Genome Biol.">
        <title>Comparative genomics of the social amoebae Dictyostelium discoideum and Dictyostelium purpureum.</title>
        <authorList>
            <consortium name="US DOE Joint Genome Institute (JGI-PGF)"/>
            <person name="Sucgang R."/>
            <person name="Kuo A."/>
            <person name="Tian X."/>
            <person name="Salerno W."/>
            <person name="Parikh A."/>
            <person name="Feasley C.L."/>
            <person name="Dalin E."/>
            <person name="Tu H."/>
            <person name="Huang E."/>
            <person name="Barry K."/>
            <person name="Lindquist E."/>
            <person name="Shapiro H."/>
            <person name="Bruce D."/>
            <person name="Schmutz J."/>
            <person name="Salamov A."/>
            <person name="Fey P."/>
            <person name="Gaudet P."/>
            <person name="Anjard C."/>
            <person name="Babu M.M."/>
            <person name="Basu S."/>
            <person name="Bushmanova Y."/>
            <person name="van der Wel H."/>
            <person name="Katoh-Kurasawa M."/>
            <person name="Dinh C."/>
            <person name="Coutinho P.M."/>
            <person name="Saito T."/>
            <person name="Elias M."/>
            <person name="Schaap P."/>
            <person name="Kay R.R."/>
            <person name="Henrissat B."/>
            <person name="Eichinger L."/>
            <person name="Rivero F."/>
            <person name="Putnam N.H."/>
            <person name="West C.M."/>
            <person name="Loomis W.F."/>
            <person name="Chisholm R.L."/>
            <person name="Shaulsky G."/>
            <person name="Strassmann J.E."/>
            <person name="Queller D.C."/>
            <person name="Kuspa A."/>
            <person name="Grigoriev I.V."/>
        </authorList>
    </citation>
    <scope>NUCLEOTIDE SEQUENCE [LARGE SCALE GENOMIC DNA]</scope>
    <source>
        <strain evidence="4">QSDP1</strain>
    </source>
</reference>
<evidence type="ECO:0000313" key="4">
    <source>
        <dbReference type="Proteomes" id="UP000001064"/>
    </source>
</evidence>
<accession>F0ZHL9</accession>